<feature type="transmembrane region" description="Helical" evidence="1">
    <location>
        <begin position="159"/>
        <end position="178"/>
    </location>
</feature>
<evidence type="ECO:0000313" key="3">
    <source>
        <dbReference type="Proteomes" id="UP000274515"/>
    </source>
</evidence>
<evidence type="ECO:0000313" key="2">
    <source>
        <dbReference type="EMBL" id="RRO16996.1"/>
    </source>
</evidence>
<feature type="transmembrane region" description="Helical" evidence="1">
    <location>
        <begin position="34"/>
        <end position="53"/>
    </location>
</feature>
<protein>
    <submittedName>
        <fullName evidence="2">Uncharacterized protein</fullName>
    </submittedName>
</protein>
<feature type="transmembrane region" description="Helical" evidence="1">
    <location>
        <begin position="6"/>
        <end position="27"/>
    </location>
</feature>
<dbReference type="AlphaFoldDB" id="A0A3R8P5K0"/>
<reference evidence="2 3" key="1">
    <citation type="submission" date="2018-11" db="EMBL/GenBank/DDBJ databases">
        <title>Saccharopolyspora rhizosphaerae sp. nov., an actinomycete isolated from rhizosphere soil in Thailand.</title>
        <authorList>
            <person name="Intra B."/>
            <person name="Euanorasetr J."/>
            <person name="Take A."/>
            <person name="Inahashi Y."/>
            <person name="Mori M."/>
            <person name="Panbangred W."/>
            <person name="Matsumoto A."/>
        </authorList>
    </citation>
    <scope>NUCLEOTIDE SEQUENCE [LARGE SCALE GENOMIC DNA]</scope>
    <source>
        <strain evidence="2 3">H219</strain>
    </source>
</reference>
<organism evidence="2 3">
    <name type="scientific">Saccharopolyspora rhizosphaerae</name>
    <dbReference type="NCBI Taxonomy" id="2492662"/>
    <lineage>
        <taxon>Bacteria</taxon>
        <taxon>Bacillati</taxon>
        <taxon>Actinomycetota</taxon>
        <taxon>Actinomycetes</taxon>
        <taxon>Pseudonocardiales</taxon>
        <taxon>Pseudonocardiaceae</taxon>
        <taxon>Saccharopolyspora</taxon>
    </lineage>
</organism>
<name>A0A3R8P5K0_9PSEU</name>
<sequence>MIVAGIVGAEVAFWVVLGLALATRYLLRRRRASTVLLWALPLVDLALLGFVVADLASGAEPTQSHALAASYLGFTVAFGRPLVRWADARFAHRFAGGPPVVKPAKGSAAYVRGLWVEWFRVVFAAGIAVVVLAFLALVVRQEPIPASLDQAGPNPLWSQMLTLGIVVTVWFLAGPAFTRRTVHAS</sequence>
<keyword evidence="1" id="KW-0812">Transmembrane</keyword>
<dbReference type="EMBL" id="RSAA01000010">
    <property type="protein sequence ID" value="RRO16996.1"/>
    <property type="molecule type" value="Genomic_DNA"/>
</dbReference>
<keyword evidence="3" id="KW-1185">Reference proteome</keyword>
<dbReference type="OrthoDB" id="2082317at2"/>
<feature type="transmembrane region" description="Helical" evidence="1">
    <location>
        <begin position="65"/>
        <end position="83"/>
    </location>
</feature>
<keyword evidence="1" id="KW-0472">Membrane</keyword>
<proteinExistence type="predicted"/>
<comment type="caution">
    <text evidence="2">The sequence shown here is derived from an EMBL/GenBank/DDBJ whole genome shotgun (WGS) entry which is preliminary data.</text>
</comment>
<feature type="transmembrane region" description="Helical" evidence="1">
    <location>
        <begin position="118"/>
        <end position="139"/>
    </location>
</feature>
<dbReference type="Proteomes" id="UP000274515">
    <property type="component" value="Unassembled WGS sequence"/>
</dbReference>
<accession>A0A3R8P5K0</accession>
<evidence type="ECO:0000256" key="1">
    <source>
        <dbReference type="SAM" id="Phobius"/>
    </source>
</evidence>
<keyword evidence="1" id="KW-1133">Transmembrane helix</keyword>
<gene>
    <name evidence="2" type="ORF">EIL87_12005</name>
</gene>
<dbReference type="RefSeq" id="WP_125090322.1">
    <property type="nucleotide sequence ID" value="NZ_RSAA01000010.1"/>
</dbReference>